<dbReference type="SUPFAM" id="SSF56784">
    <property type="entry name" value="HAD-like"/>
    <property type="match status" value="1"/>
</dbReference>
<dbReference type="Pfam" id="PF08282">
    <property type="entry name" value="Hydrolase_3"/>
    <property type="match status" value="1"/>
</dbReference>
<comment type="caution">
    <text evidence="1">The sequence shown here is derived from an EMBL/GenBank/DDBJ whole genome shotgun (WGS) entry which is preliminary data.</text>
</comment>
<dbReference type="EMBL" id="VFOP01000001">
    <property type="protein sequence ID" value="TQL50959.1"/>
    <property type="molecule type" value="Genomic_DNA"/>
</dbReference>
<dbReference type="Proteomes" id="UP000319516">
    <property type="component" value="Unassembled WGS sequence"/>
</dbReference>
<protein>
    <recommendedName>
        <fullName evidence="3">HAD superfamily hydrolase (TIGR01484 family)</fullName>
    </recommendedName>
</protein>
<dbReference type="InterPro" id="IPR023214">
    <property type="entry name" value="HAD_sf"/>
</dbReference>
<dbReference type="NCBIfam" id="TIGR01484">
    <property type="entry name" value="HAD-SF-IIB"/>
    <property type="match status" value="1"/>
</dbReference>
<sequence>MSTTGLPRVVASDCDGTLLRSDGTVSERTKEVLAAVEEAGTTVILVTARPPRWMHELADVVGGHGLAICGNGAFLYDVAAREVIGHRLMDPALVAEILGEIRAELPEVSFALESLEGFAREPDFARVSGRRDAEWLVGSVDEMVVHPPGKVLVRHPHWPVDELHDRVAAVVGPRAQVSHSGAPGLTEIGATGVTKGLALAEWCAEHDVPASAVWAFGDMPNDLPMLTFAGRSFAVANAHPDVLAAATDRAPANDRDGVATVLHRALALG</sequence>
<evidence type="ECO:0000313" key="1">
    <source>
        <dbReference type="EMBL" id="TQL50959.1"/>
    </source>
</evidence>
<dbReference type="PANTHER" id="PTHR10000:SF8">
    <property type="entry name" value="HAD SUPERFAMILY HYDROLASE-LIKE, TYPE 3"/>
    <property type="match status" value="1"/>
</dbReference>
<dbReference type="OrthoDB" id="3180855at2"/>
<proteinExistence type="predicted"/>
<dbReference type="Gene3D" id="3.30.1240.10">
    <property type="match status" value="1"/>
</dbReference>
<dbReference type="RefSeq" id="WP_141785019.1">
    <property type="nucleotide sequence ID" value="NZ_BAAAIK010000002.1"/>
</dbReference>
<dbReference type="InterPro" id="IPR006379">
    <property type="entry name" value="HAD-SF_hydro_IIB"/>
</dbReference>
<gene>
    <name evidence="1" type="ORF">FB467_2085</name>
</gene>
<dbReference type="GO" id="GO:0016791">
    <property type="term" value="F:phosphatase activity"/>
    <property type="evidence" value="ECO:0007669"/>
    <property type="project" value="TreeGrafter"/>
</dbReference>
<dbReference type="GO" id="GO:0000287">
    <property type="term" value="F:magnesium ion binding"/>
    <property type="evidence" value="ECO:0007669"/>
    <property type="project" value="TreeGrafter"/>
</dbReference>
<dbReference type="Gene3D" id="3.40.50.1000">
    <property type="entry name" value="HAD superfamily/HAD-like"/>
    <property type="match status" value="1"/>
</dbReference>
<dbReference type="PANTHER" id="PTHR10000">
    <property type="entry name" value="PHOSPHOSERINE PHOSPHATASE"/>
    <property type="match status" value="1"/>
</dbReference>
<evidence type="ECO:0000313" key="2">
    <source>
        <dbReference type="Proteomes" id="UP000319516"/>
    </source>
</evidence>
<name>A0A542YS87_9MICO</name>
<dbReference type="GO" id="GO:0005829">
    <property type="term" value="C:cytosol"/>
    <property type="evidence" value="ECO:0007669"/>
    <property type="project" value="TreeGrafter"/>
</dbReference>
<dbReference type="AlphaFoldDB" id="A0A542YS87"/>
<dbReference type="InterPro" id="IPR036412">
    <property type="entry name" value="HAD-like_sf"/>
</dbReference>
<keyword evidence="2" id="KW-1185">Reference proteome</keyword>
<reference evidence="1 2" key="1">
    <citation type="submission" date="2019-06" db="EMBL/GenBank/DDBJ databases">
        <title>Sequencing the genomes of 1000 actinobacteria strains.</title>
        <authorList>
            <person name="Klenk H.-P."/>
        </authorList>
    </citation>
    <scope>NUCLEOTIDE SEQUENCE [LARGE SCALE GENOMIC DNA]</scope>
    <source>
        <strain evidence="1 2">DSM 12335</strain>
    </source>
</reference>
<accession>A0A542YS87</accession>
<evidence type="ECO:0008006" key="3">
    <source>
        <dbReference type="Google" id="ProtNLM"/>
    </source>
</evidence>
<organism evidence="1 2">
    <name type="scientific">Ornithinicoccus hortensis</name>
    <dbReference type="NCBI Taxonomy" id="82346"/>
    <lineage>
        <taxon>Bacteria</taxon>
        <taxon>Bacillati</taxon>
        <taxon>Actinomycetota</taxon>
        <taxon>Actinomycetes</taxon>
        <taxon>Micrococcales</taxon>
        <taxon>Intrasporangiaceae</taxon>
        <taxon>Ornithinicoccus</taxon>
    </lineage>
</organism>